<evidence type="ECO:0000256" key="1">
    <source>
        <dbReference type="SAM" id="SignalP"/>
    </source>
</evidence>
<proteinExistence type="predicted"/>
<dbReference type="AlphaFoldDB" id="A0AAD7BKH3"/>
<organism evidence="2 3">
    <name type="scientific">Roridomyces roridus</name>
    <dbReference type="NCBI Taxonomy" id="1738132"/>
    <lineage>
        <taxon>Eukaryota</taxon>
        <taxon>Fungi</taxon>
        <taxon>Dikarya</taxon>
        <taxon>Basidiomycota</taxon>
        <taxon>Agaricomycotina</taxon>
        <taxon>Agaricomycetes</taxon>
        <taxon>Agaricomycetidae</taxon>
        <taxon>Agaricales</taxon>
        <taxon>Marasmiineae</taxon>
        <taxon>Mycenaceae</taxon>
        <taxon>Roridomyces</taxon>
    </lineage>
</organism>
<accession>A0AAD7BKH3</accession>
<feature type="signal peptide" evidence="1">
    <location>
        <begin position="1"/>
        <end position="23"/>
    </location>
</feature>
<reference evidence="2" key="1">
    <citation type="submission" date="2023-03" db="EMBL/GenBank/DDBJ databases">
        <title>Massive genome expansion in bonnet fungi (Mycena s.s.) driven by repeated elements and novel gene families across ecological guilds.</title>
        <authorList>
            <consortium name="Lawrence Berkeley National Laboratory"/>
            <person name="Harder C.B."/>
            <person name="Miyauchi S."/>
            <person name="Viragh M."/>
            <person name="Kuo A."/>
            <person name="Thoen E."/>
            <person name="Andreopoulos B."/>
            <person name="Lu D."/>
            <person name="Skrede I."/>
            <person name="Drula E."/>
            <person name="Henrissat B."/>
            <person name="Morin E."/>
            <person name="Kohler A."/>
            <person name="Barry K."/>
            <person name="LaButti K."/>
            <person name="Morin E."/>
            <person name="Salamov A."/>
            <person name="Lipzen A."/>
            <person name="Mereny Z."/>
            <person name="Hegedus B."/>
            <person name="Baldrian P."/>
            <person name="Stursova M."/>
            <person name="Weitz H."/>
            <person name="Taylor A."/>
            <person name="Grigoriev I.V."/>
            <person name="Nagy L.G."/>
            <person name="Martin F."/>
            <person name="Kauserud H."/>
        </authorList>
    </citation>
    <scope>NUCLEOTIDE SEQUENCE</scope>
    <source>
        <strain evidence="2">9284</strain>
    </source>
</reference>
<comment type="caution">
    <text evidence="2">The sequence shown here is derived from an EMBL/GenBank/DDBJ whole genome shotgun (WGS) entry which is preliminary data.</text>
</comment>
<gene>
    <name evidence="2" type="ORF">FB45DRAFT_926613</name>
</gene>
<keyword evidence="1" id="KW-0732">Signal</keyword>
<evidence type="ECO:0008006" key="4">
    <source>
        <dbReference type="Google" id="ProtNLM"/>
    </source>
</evidence>
<protein>
    <recommendedName>
        <fullName evidence="4">Secreted protein</fullName>
    </recommendedName>
</protein>
<sequence length="95" mass="11006">MVRAKRLHSVVVIFLILCDIARPHHVVTHPIKVGTRLEARQPAAISKLEFGLHPRQFRGCEGRHRETPVLMYEEGAEFKTGIVAHQFHRFAMWLE</sequence>
<feature type="chain" id="PRO_5041911181" description="Secreted protein" evidence="1">
    <location>
        <begin position="24"/>
        <end position="95"/>
    </location>
</feature>
<evidence type="ECO:0000313" key="2">
    <source>
        <dbReference type="EMBL" id="KAJ7623742.1"/>
    </source>
</evidence>
<dbReference type="Proteomes" id="UP001221142">
    <property type="component" value="Unassembled WGS sequence"/>
</dbReference>
<name>A0AAD7BKH3_9AGAR</name>
<keyword evidence="3" id="KW-1185">Reference proteome</keyword>
<evidence type="ECO:0000313" key="3">
    <source>
        <dbReference type="Proteomes" id="UP001221142"/>
    </source>
</evidence>
<dbReference type="EMBL" id="JARKIF010000014">
    <property type="protein sequence ID" value="KAJ7623742.1"/>
    <property type="molecule type" value="Genomic_DNA"/>
</dbReference>